<dbReference type="Proteomes" id="UP000076727">
    <property type="component" value="Unassembled WGS sequence"/>
</dbReference>
<dbReference type="InterPro" id="IPR036412">
    <property type="entry name" value="HAD-like_sf"/>
</dbReference>
<feature type="region of interest" description="Disordered" evidence="1">
    <location>
        <begin position="534"/>
        <end position="622"/>
    </location>
</feature>
<feature type="compositionally biased region" description="Pro residues" evidence="1">
    <location>
        <begin position="291"/>
        <end position="319"/>
    </location>
</feature>
<dbReference type="PANTHER" id="PTHR12210">
    <property type="entry name" value="DULLARD PROTEIN PHOSPHATASE"/>
    <property type="match status" value="1"/>
</dbReference>
<dbReference type="STRING" id="1314783.A0A165MI76"/>
<dbReference type="PRINTS" id="PR01217">
    <property type="entry name" value="PRICHEXTENSN"/>
</dbReference>
<evidence type="ECO:0000259" key="2">
    <source>
        <dbReference type="PROSITE" id="PS50969"/>
    </source>
</evidence>
<evidence type="ECO:0000313" key="3">
    <source>
        <dbReference type="EMBL" id="KZT65715.1"/>
    </source>
</evidence>
<evidence type="ECO:0000256" key="1">
    <source>
        <dbReference type="SAM" id="MobiDB-lite"/>
    </source>
</evidence>
<dbReference type="Gene3D" id="3.40.50.1000">
    <property type="entry name" value="HAD superfamily/HAD-like"/>
    <property type="match status" value="1"/>
</dbReference>
<dbReference type="InterPro" id="IPR004274">
    <property type="entry name" value="FCP1_dom"/>
</dbReference>
<dbReference type="EMBL" id="KV429101">
    <property type="protein sequence ID" value="KZT65715.1"/>
    <property type="molecule type" value="Genomic_DNA"/>
</dbReference>
<feature type="region of interest" description="Disordered" evidence="1">
    <location>
        <begin position="69"/>
        <end position="88"/>
    </location>
</feature>
<sequence length="659" mass="72922">MYGYGSYHHANRSYVAYGHNRYPTGEWYGSGDEPGPSYPHSSNHYGDHDGYDVYANDSQYSTQAHYRYNGGYYEPGAPPQYEQSPANQDDYGLYQHARIHQDRRSGHPPRAPKAMRDRERELERSRPVDERSDREATPPPVPSPSPEYLALAADPPSPLSDPTSSRKLLVLDLNGTLVFRSPHASRPKYPPHARGVPRPRPTYPRPYMRAFREYVFAPATKAWFDVMVWSSAQPHSVADMVDKTFGARRQELVAVWARDTLGLSTDHYHRKIQTIKDLSKPWAALPALLTPLPPSPSHSPDRSTPPPSSSPPGQSPSPARPAESVAPQAHSALTTLLLDDSPKKAAMQPYNHFCIPEYTQERRNRDLESFRKEQEWRLILEKRRMLQSEEQTAEDGAGEASTSASPPHDDHQLARQSDASEDDAEDSTRTSKKRKRNGDVGSSLSPASSVADDSALPPERKKENKKAKRRRQLEELARSPAAEQPQVEYDETLLAVVGVLDAVRCQSNVAAWIRAGGLWGPGGVREHLGHVASLPSVSGDEQGGTPPEEGSTEPAEGPQDGEKKRKKPRHRALRRLAEAEAARKAGAGETEAHGLPAGNDEATEIAPLAHGAAEPSVSAPETPNASMWFEDLQVMGHWAKRGREVLEGLSIPVEHGMEW</sequence>
<dbReference type="PROSITE" id="PS50969">
    <property type="entry name" value="FCP1"/>
    <property type="match status" value="1"/>
</dbReference>
<keyword evidence="4" id="KW-1185">Reference proteome</keyword>
<feature type="region of interest" description="Disordered" evidence="1">
    <location>
        <begin position="387"/>
        <end position="485"/>
    </location>
</feature>
<dbReference type="SMART" id="SM00577">
    <property type="entry name" value="CPDc"/>
    <property type="match status" value="1"/>
</dbReference>
<feature type="compositionally biased region" description="Basic and acidic residues" evidence="1">
    <location>
        <begin position="114"/>
        <end position="136"/>
    </location>
</feature>
<feature type="region of interest" description="Disordered" evidence="1">
    <location>
        <begin position="100"/>
        <end position="164"/>
    </location>
</feature>
<dbReference type="OrthoDB" id="1711508at2759"/>
<feature type="domain" description="FCP1 homology" evidence="2">
    <location>
        <begin position="162"/>
        <end position="377"/>
    </location>
</feature>
<dbReference type="InterPro" id="IPR023214">
    <property type="entry name" value="HAD_sf"/>
</dbReference>
<reference evidence="3 4" key="1">
    <citation type="journal article" date="2016" name="Mol. Biol. Evol.">
        <title>Comparative Genomics of Early-Diverging Mushroom-Forming Fungi Provides Insights into the Origins of Lignocellulose Decay Capabilities.</title>
        <authorList>
            <person name="Nagy L.G."/>
            <person name="Riley R."/>
            <person name="Tritt A."/>
            <person name="Adam C."/>
            <person name="Daum C."/>
            <person name="Floudas D."/>
            <person name="Sun H."/>
            <person name="Yadav J.S."/>
            <person name="Pangilinan J."/>
            <person name="Larsson K.H."/>
            <person name="Matsuura K."/>
            <person name="Barry K."/>
            <person name="Labutti K."/>
            <person name="Kuo R."/>
            <person name="Ohm R.A."/>
            <person name="Bhattacharya S.S."/>
            <person name="Shirouzu T."/>
            <person name="Yoshinaga Y."/>
            <person name="Martin F.M."/>
            <person name="Grigoriev I.V."/>
            <person name="Hibbett D.S."/>
        </authorList>
    </citation>
    <scope>NUCLEOTIDE SEQUENCE [LARGE SCALE GENOMIC DNA]</scope>
    <source>
        <strain evidence="3 4">L-15889</strain>
    </source>
</reference>
<dbReference type="AlphaFoldDB" id="A0A165MI76"/>
<feature type="region of interest" description="Disordered" evidence="1">
    <location>
        <begin position="289"/>
        <end position="328"/>
    </location>
</feature>
<accession>A0A165MI76</accession>
<name>A0A165MI76_9APHY</name>
<organism evidence="3 4">
    <name type="scientific">Daedalea quercina L-15889</name>
    <dbReference type="NCBI Taxonomy" id="1314783"/>
    <lineage>
        <taxon>Eukaryota</taxon>
        <taxon>Fungi</taxon>
        <taxon>Dikarya</taxon>
        <taxon>Basidiomycota</taxon>
        <taxon>Agaricomycotina</taxon>
        <taxon>Agaricomycetes</taxon>
        <taxon>Polyporales</taxon>
        <taxon>Fomitopsis</taxon>
    </lineage>
</organism>
<feature type="compositionally biased region" description="Basic residues" evidence="1">
    <location>
        <begin position="564"/>
        <end position="574"/>
    </location>
</feature>
<dbReference type="SUPFAM" id="SSF56784">
    <property type="entry name" value="HAD-like"/>
    <property type="match status" value="1"/>
</dbReference>
<dbReference type="InterPro" id="IPR050365">
    <property type="entry name" value="TIM50"/>
</dbReference>
<protein>
    <recommendedName>
        <fullName evidence="2">FCP1 homology domain-containing protein</fullName>
    </recommendedName>
</protein>
<evidence type="ECO:0000313" key="4">
    <source>
        <dbReference type="Proteomes" id="UP000076727"/>
    </source>
</evidence>
<feature type="region of interest" description="Disordered" evidence="1">
    <location>
        <begin position="32"/>
        <end position="54"/>
    </location>
</feature>
<feature type="compositionally biased region" description="Low complexity" evidence="1">
    <location>
        <begin position="149"/>
        <end position="164"/>
    </location>
</feature>
<gene>
    <name evidence="3" type="ORF">DAEQUDRAFT_731142</name>
</gene>
<dbReference type="Pfam" id="PF03031">
    <property type="entry name" value="NIF"/>
    <property type="match status" value="1"/>
</dbReference>
<proteinExistence type="predicted"/>